<evidence type="ECO:0000256" key="1">
    <source>
        <dbReference type="SAM" id="MobiDB-lite"/>
    </source>
</evidence>
<evidence type="ECO:0000313" key="3">
    <source>
        <dbReference type="Proteomes" id="UP001054889"/>
    </source>
</evidence>
<keyword evidence="3" id="KW-1185">Reference proteome</keyword>
<proteinExistence type="predicted"/>
<reference evidence="2" key="2">
    <citation type="submission" date="2021-12" db="EMBL/GenBank/DDBJ databases">
        <title>Resequencing data analysis of finger millet.</title>
        <authorList>
            <person name="Hatakeyama M."/>
            <person name="Aluri S."/>
            <person name="Balachadran M.T."/>
            <person name="Sivarajan S.R."/>
            <person name="Poveda L."/>
            <person name="Shimizu-Inatsugi R."/>
            <person name="Schlapbach R."/>
            <person name="Sreeman S.M."/>
            <person name="Shimizu K.K."/>
        </authorList>
    </citation>
    <scope>NUCLEOTIDE SEQUENCE</scope>
</reference>
<gene>
    <name evidence="2" type="primary">gb14563</name>
    <name evidence="2" type="ORF">PR202_gb14563</name>
</gene>
<feature type="compositionally biased region" description="Basic and acidic residues" evidence="1">
    <location>
        <begin position="1"/>
        <end position="15"/>
    </location>
</feature>
<organism evidence="2 3">
    <name type="scientific">Eleusine coracana subsp. coracana</name>
    <dbReference type="NCBI Taxonomy" id="191504"/>
    <lineage>
        <taxon>Eukaryota</taxon>
        <taxon>Viridiplantae</taxon>
        <taxon>Streptophyta</taxon>
        <taxon>Embryophyta</taxon>
        <taxon>Tracheophyta</taxon>
        <taxon>Spermatophyta</taxon>
        <taxon>Magnoliopsida</taxon>
        <taxon>Liliopsida</taxon>
        <taxon>Poales</taxon>
        <taxon>Poaceae</taxon>
        <taxon>PACMAD clade</taxon>
        <taxon>Chloridoideae</taxon>
        <taxon>Cynodonteae</taxon>
        <taxon>Eleusininae</taxon>
        <taxon>Eleusine</taxon>
    </lineage>
</organism>
<feature type="region of interest" description="Disordered" evidence="1">
    <location>
        <begin position="1"/>
        <end position="120"/>
    </location>
</feature>
<sequence>MALRWEQARAKKRNSDASLGTGKSGLGNNSEWGAGIGDEPGACTNGESGAGTSGESGVGTGKGDGGGATDSSEKIQRRKCGMELGAKLQGRRSSGRSHAGAGAPAWSSGRGKEEAENSFQ</sequence>
<dbReference type="Proteomes" id="UP001054889">
    <property type="component" value="Unassembled WGS sequence"/>
</dbReference>
<feature type="compositionally biased region" description="Basic and acidic residues" evidence="1">
    <location>
        <begin position="110"/>
        <end position="120"/>
    </location>
</feature>
<dbReference type="EMBL" id="BQKI01000079">
    <property type="protein sequence ID" value="GJN26617.1"/>
    <property type="molecule type" value="Genomic_DNA"/>
</dbReference>
<comment type="caution">
    <text evidence="2">The sequence shown here is derived from an EMBL/GenBank/DDBJ whole genome shotgun (WGS) entry which is preliminary data.</text>
</comment>
<dbReference type="AlphaFoldDB" id="A0AAV5EW51"/>
<evidence type="ECO:0000313" key="2">
    <source>
        <dbReference type="EMBL" id="GJN26617.1"/>
    </source>
</evidence>
<feature type="compositionally biased region" description="Gly residues" evidence="1">
    <location>
        <begin position="48"/>
        <end position="68"/>
    </location>
</feature>
<name>A0AAV5EW51_ELECO</name>
<protein>
    <submittedName>
        <fullName evidence="2">Uncharacterized protein</fullName>
    </submittedName>
</protein>
<accession>A0AAV5EW51</accession>
<reference evidence="2" key="1">
    <citation type="journal article" date="2018" name="DNA Res.">
        <title>Multiple hybrid de novo genome assembly of finger millet, an orphan allotetraploid crop.</title>
        <authorList>
            <person name="Hatakeyama M."/>
            <person name="Aluri S."/>
            <person name="Balachadran M.T."/>
            <person name="Sivarajan S.R."/>
            <person name="Patrignani A."/>
            <person name="Gruter S."/>
            <person name="Poveda L."/>
            <person name="Shimizu-Inatsugi R."/>
            <person name="Baeten J."/>
            <person name="Francoijs K.J."/>
            <person name="Nataraja K.N."/>
            <person name="Reddy Y.A.N."/>
            <person name="Phadnis S."/>
            <person name="Ravikumar R.L."/>
            <person name="Schlapbach R."/>
            <person name="Sreeman S.M."/>
            <person name="Shimizu K.K."/>
        </authorList>
    </citation>
    <scope>NUCLEOTIDE SEQUENCE</scope>
</reference>